<proteinExistence type="predicted"/>
<evidence type="ECO:0000256" key="1">
    <source>
        <dbReference type="SAM" id="Phobius"/>
    </source>
</evidence>
<protein>
    <submittedName>
        <fullName evidence="2">Uncharacterized protein</fullName>
    </submittedName>
</protein>
<comment type="caution">
    <text evidence="2">The sequence shown here is derived from an EMBL/GenBank/DDBJ whole genome shotgun (WGS) entry which is preliminary data.</text>
</comment>
<dbReference type="Proteomes" id="UP000717696">
    <property type="component" value="Unassembled WGS sequence"/>
</dbReference>
<keyword evidence="1" id="KW-0472">Membrane</keyword>
<keyword evidence="1" id="KW-1133">Transmembrane helix</keyword>
<keyword evidence="3" id="KW-1185">Reference proteome</keyword>
<feature type="transmembrane region" description="Helical" evidence="1">
    <location>
        <begin position="52"/>
        <end position="71"/>
    </location>
</feature>
<keyword evidence="1" id="KW-0812">Transmembrane</keyword>
<gene>
    <name evidence="2" type="ORF">B0J13DRAFT_564728</name>
</gene>
<name>A0A9P9DYT5_9HYPO</name>
<evidence type="ECO:0000313" key="2">
    <source>
        <dbReference type="EMBL" id="KAH7127918.1"/>
    </source>
</evidence>
<feature type="transmembrane region" description="Helical" evidence="1">
    <location>
        <begin position="12"/>
        <end position="31"/>
    </location>
</feature>
<dbReference type="AlphaFoldDB" id="A0A9P9DYT5"/>
<feature type="transmembrane region" description="Helical" evidence="1">
    <location>
        <begin position="91"/>
        <end position="111"/>
    </location>
</feature>
<accession>A0A9P9DYT5</accession>
<dbReference type="EMBL" id="JAGMUU010000022">
    <property type="protein sequence ID" value="KAH7127918.1"/>
    <property type="molecule type" value="Genomic_DNA"/>
</dbReference>
<sequence length="121" mass="13709">MANQIHPIYCIWFLWVDPVLTLAGIYGNLFNHDLATMTFYANYPPTEELKPFIVQFGILWADFAMLTGMYVGMRLENRLLISNWRMEDWVGGGITVACTLLRALFVLGVGVKQSTSKAKDS</sequence>
<reference evidence="2" key="1">
    <citation type="journal article" date="2021" name="Nat. Commun.">
        <title>Genetic determinants of endophytism in the Arabidopsis root mycobiome.</title>
        <authorList>
            <person name="Mesny F."/>
            <person name="Miyauchi S."/>
            <person name="Thiergart T."/>
            <person name="Pickel B."/>
            <person name="Atanasova L."/>
            <person name="Karlsson M."/>
            <person name="Huettel B."/>
            <person name="Barry K.W."/>
            <person name="Haridas S."/>
            <person name="Chen C."/>
            <person name="Bauer D."/>
            <person name="Andreopoulos W."/>
            <person name="Pangilinan J."/>
            <person name="LaButti K."/>
            <person name="Riley R."/>
            <person name="Lipzen A."/>
            <person name="Clum A."/>
            <person name="Drula E."/>
            <person name="Henrissat B."/>
            <person name="Kohler A."/>
            <person name="Grigoriev I.V."/>
            <person name="Martin F.M."/>
            <person name="Hacquard S."/>
        </authorList>
    </citation>
    <scope>NUCLEOTIDE SEQUENCE</scope>
    <source>
        <strain evidence="2">MPI-CAGE-AT-0021</strain>
    </source>
</reference>
<organism evidence="2 3">
    <name type="scientific">Dactylonectria estremocensis</name>
    <dbReference type="NCBI Taxonomy" id="1079267"/>
    <lineage>
        <taxon>Eukaryota</taxon>
        <taxon>Fungi</taxon>
        <taxon>Dikarya</taxon>
        <taxon>Ascomycota</taxon>
        <taxon>Pezizomycotina</taxon>
        <taxon>Sordariomycetes</taxon>
        <taxon>Hypocreomycetidae</taxon>
        <taxon>Hypocreales</taxon>
        <taxon>Nectriaceae</taxon>
        <taxon>Dactylonectria</taxon>
    </lineage>
</organism>
<evidence type="ECO:0000313" key="3">
    <source>
        <dbReference type="Proteomes" id="UP000717696"/>
    </source>
</evidence>
<dbReference type="OrthoDB" id="5313995at2759"/>